<feature type="region of interest" description="Disordered" evidence="2">
    <location>
        <begin position="1"/>
        <end position="93"/>
    </location>
</feature>
<reference evidence="3 4" key="1">
    <citation type="journal article" date="2011" name="Proc. Natl. Acad. Sci. U.S.A.">
        <title>Evolutionary erosion of yeast sex chromosomes by mating-type switching accidents.</title>
        <authorList>
            <person name="Gordon J.L."/>
            <person name="Armisen D."/>
            <person name="Proux-Wera E."/>
            <person name="Oheigeartaigh S.S."/>
            <person name="Byrne K.P."/>
            <person name="Wolfe K.H."/>
        </authorList>
    </citation>
    <scope>NUCLEOTIDE SEQUENCE [LARGE SCALE GENOMIC DNA]</scope>
    <source>
        <strain evidence="4">ATCC MYA-139 / BCRC 22969 / CBS 8797 / CCRC 22969 / KCTC 17520 / NBRC 10181 / NCYC 3082</strain>
    </source>
</reference>
<dbReference type="Proteomes" id="UP000006310">
    <property type="component" value="Chromosome 11"/>
</dbReference>
<feature type="compositionally biased region" description="Low complexity" evidence="2">
    <location>
        <begin position="12"/>
        <end position="23"/>
    </location>
</feature>
<evidence type="ECO:0008006" key="5">
    <source>
        <dbReference type="Google" id="ProtNLM"/>
    </source>
</evidence>
<name>J7RRT3_HUIN7</name>
<dbReference type="STRING" id="1071383.J7RRT3"/>
<keyword evidence="1" id="KW-0175">Coiled coil</keyword>
<evidence type="ECO:0000313" key="4">
    <source>
        <dbReference type="Proteomes" id="UP000006310"/>
    </source>
</evidence>
<dbReference type="AlphaFoldDB" id="J7RRT3"/>
<dbReference type="OMA" id="EWEAYEH"/>
<reference evidence="4" key="2">
    <citation type="submission" date="2012-08" db="EMBL/GenBank/DDBJ databases">
        <title>Genome sequence of Kazachstania naganishii.</title>
        <authorList>
            <person name="Gordon J.L."/>
            <person name="Armisen D."/>
            <person name="Proux-Wera E."/>
            <person name="OhEigeartaigh S.S."/>
            <person name="Byrne K.P."/>
            <person name="Wolfe K.H."/>
        </authorList>
    </citation>
    <scope>NUCLEOTIDE SEQUENCE [LARGE SCALE GENOMIC DNA]</scope>
    <source>
        <strain evidence="4">ATCC MYA-139 / BCRC 22969 / CBS 8797 / CCRC 22969 / KCTC 17520 / NBRC 10181 / NCYC 3082</strain>
    </source>
</reference>
<gene>
    <name evidence="3" type="primary">KNAG0K02040</name>
    <name evidence="3" type="ordered locus">KNAG_0K02040</name>
</gene>
<dbReference type="GeneID" id="34528335"/>
<organism evidence="3 4">
    <name type="scientific">Huiozyma naganishii (strain ATCC MYA-139 / BCRC 22969 / CBS 8797 / KCTC 17520 / NBRC 10181 / NCYC 3082 / Yp74L-3)</name>
    <name type="common">Yeast</name>
    <name type="synonym">Kazachstania naganishii</name>
    <dbReference type="NCBI Taxonomy" id="1071383"/>
    <lineage>
        <taxon>Eukaryota</taxon>
        <taxon>Fungi</taxon>
        <taxon>Dikarya</taxon>
        <taxon>Ascomycota</taxon>
        <taxon>Saccharomycotina</taxon>
        <taxon>Saccharomycetes</taxon>
        <taxon>Saccharomycetales</taxon>
        <taxon>Saccharomycetaceae</taxon>
        <taxon>Huiozyma</taxon>
    </lineage>
</organism>
<feature type="compositionally biased region" description="Basic and acidic residues" evidence="2">
    <location>
        <begin position="1"/>
        <end position="11"/>
    </location>
</feature>
<dbReference type="OrthoDB" id="4070429at2759"/>
<dbReference type="KEGG" id="kng:KNAG_0K02040"/>
<accession>J7RRT3</accession>
<evidence type="ECO:0000313" key="3">
    <source>
        <dbReference type="EMBL" id="CCK72568.1"/>
    </source>
</evidence>
<dbReference type="RefSeq" id="XP_022466813.1">
    <property type="nucleotide sequence ID" value="XM_022610525.1"/>
</dbReference>
<dbReference type="EMBL" id="HE978324">
    <property type="protein sequence ID" value="CCK72568.1"/>
    <property type="molecule type" value="Genomic_DNA"/>
</dbReference>
<dbReference type="HOGENOM" id="CLU_1129200_0_0_1"/>
<feature type="compositionally biased region" description="Basic and acidic residues" evidence="2">
    <location>
        <begin position="229"/>
        <end position="246"/>
    </location>
</feature>
<feature type="compositionally biased region" description="Polar residues" evidence="2">
    <location>
        <begin position="187"/>
        <end position="198"/>
    </location>
</feature>
<evidence type="ECO:0000256" key="2">
    <source>
        <dbReference type="SAM" id="MobiDB-lite"/>
    </source>
</evidence>
<feature type="coiled-coil region" evidence="1">
    <location>
        <begin position="135"/>
        <end position="169"/>
    </location>
</feature>
<protein>
    <recommendedName>
        <fullName evidence="5">Pre-mRNA-splicing factor SPP381</fullName>
    </recommendedName>
</protein>
<feature type="compositionally biased region" description="Basic and acidic residues" evidence="2">
    <location>
        <begin position="75"/>
        <end position="93"/>
    </location>
</feature>
<feature type="region of interest" description="Disordered" evidence="2">
    <location>
        <begin position="177"/>
        <end position="246"/>
    </location>
</feature>
<keyword evidence="4" id="KW-1185">Reference proteome</keyword>
<evidence type="ECO:0000256" key="1">
    <source>
        <dbReference type="SAM" id="Coils"/>
    </source>
</evidence>
<proteinExistence type="predicted"/>
<sequence length="246" mass="27971">MAIKRVVREGTRSGITSGSSRSSQPDCAQDAAESEDDFHSSSAESSSEEDASSSEQEVMYHKPVLLKRAAPVTTPEEKTFDTQQRSTRERLQKRVEHQLHVSKTQESRKLNIDENYTTDKDLLRQIVQLNDDDTLNAEQELKDWQERQARRLQRNRDALVKTQLEAEERQARVMERAAHKGGGDPVNDTNSVRSTPPQVTGVERKTSPFKKRSQYKPQKPQDMTFDTVHSTRDGPASDKNNEYSAL</sequence>